<dbReference type="STRING" id="1514971.AUR64_10875"/>
<keyword evidence="1" id="KW-0812">Transmembrane</keyword>
<feature type="transmembrane region" description="Helical" evidence="1">
    <location>
        <begin position="32"/>
        <end position="56"/>
    </location>
</feature>
<feature type="transmembrane region" description="Helical" evidence="1">
    <location>
        <begin position="7"/>
        <end position="26"/>
    </location>
</feature>
<evidence type="ECO:0000313" key="3">
    <source>
        <dbReference type="Proteomes" id="UP000054387"/>
    </source>
</evidence>
<proteinExistence type="predicted"/>
<dbReference type="Proteomes" id="UP000054387">
    <property type="component" value="Unassembled WGS sequence"/>
</dbReference>
<reference evidence="2 3" key="1">
    <citation type="submission" date="2015-12" db="EMBL/GenBank/DDBJ databases">
        <title>Haloprofundus marisrubri gen. nov., sp. nov., an extremely halophilic archaeon isolated from the Discovery deep brine-seawater interface in the Red Sea.</title>
        <authorList>
            <person name="Zhang G."/>
            <person name="Stingl U."/>
            <person name="Rashid M."/>
        </authorList>
    </citation>
    <scope>NUCLEOTIDE SEQUENCE [LARGE SCALE GENOMIC DNA]</scope>
    <source>
        <strain evidence="2 3">SB9</strain>
    </source>
</reference>
<gene>
    <name evidence="2" type="ORF">AUR64_10875</name>
</gene>
<comment type="caution">
    <text evidence="2">The sequence shown here is derived from an EMBL/GenBank/DDBJ whole genome shotgun (WGS) entry which is preliminary data.</text>
</comment>
<protein>
    <submittedName>
        <fullName evidence="2">Uncharacterized protein</fullName>
    </submittedName>
</protein>
<keyword evidence="1" id="KW-1133">Transmembrane helix</keyword>
<name>A0A0W1R9S2_9EURY</name>
<accession>A0A0W1R9S2</accession>
<keyword evidence="1" id="KW-0472">Membrane</keyword>
<keyword evidence="3" id="KW-1185">Reference proteome</keyword>
<evidence type="ECO:0000313" key="2">
    <source>
        <dbReference type="EMBL" id="KTG10091.1"/>
    </source>
</evidence>
<dbReference type="RefSeq" id="WP_058581446.1">
    <property type="nucleotide sequence ID" value="NZ_LOPU01000018.1"/>
</dbReference>
<dbReference type="EMBL" id="LOPU01000018">
    <property type="protein sequence ID" value="KTG10091.1"/>
    <property type="molecule type" value="Genomic_DNA"/>
</dbReference>
<organism evidence="2 3">
    <name type="scientific">Haloprofundus marisrubri</name>
    <dbReference type="NCBI Taxonomy" id="1514971"/>
    <lineage>
        <taxon>Archaea</taxon>
        <taxon>Methanobacteriati</taxon>
        <taxon>Methanobacteriota</taxon>
        <taxon>Stenosarchaea group</taxon>
        <taxon>Halobacteria</taxon>
        <taxon>Halobacteriales</taxon>
        <taxon>Haloferacaceae</taxon>
        <taxon>Haloprofundus</taxon>
    </lineage>
</organism>
<sequence>MDSRFRFFTTGLVAALAAYIFTVVAFTGLLDLVATAVFAVVFLVVMVGFERFVLWAEKLERDSPRSSPR</sequence>
<evidence type="ECO:0000256" key="1">
    <source>
        <dbReference type="SAM" id="Phobius"/>
    </source>
</evidence>
<dbReference type="AlphaFoldDB" id="A0A0W1R9S2"/>